<name>A0A1W1HEP0_9BACT</name>
<dbReference type="Proteomes" id="UP000191931">
    <property type="component" value="Unassembled WGS sequence"/>
</dbReference>
<dbReference type="PANTHER" id="PTHR40036">
    <property type="entry name" value="MACROCIN O-METHYLTRANSFERASE"/>
    <property type="match status" value="1"/>
</dbReference>
<dbReference type="AlphaFoldDB" id="A0A1W1HEP0"/>
<dbReference type="PANTHER" id="PTHR40036:SF1">
    <property type="entry name" value="MACROCIN O-METHYLTRANSFERASE"/>
    <property type="match status" value="1"/>
</dbReference>
<keyword evidence="1" id="KW-0808">Transferase</keyword>
<reference evidence="1 2" key="1">
    <citation type="submission" date="2017-03" db="EMBL/GenBank/DDBJ databases">
        <authorList>
            <person name="Afonso C.L."/>
            <person name="Miller P.J."/>
            <person name="Scott M.A."/>
            <person name="Spackman E."/>
            <person name="Goraichik I."/>
            <person name="Dimitrov K.M."/>
            <person name="Suarez D.L."/>
            <person name="Swayne D.E."/>
        </authorList>
    </citation>
    <scope>NUCLEOTIDE SEQUENCE [LARGE SCALE GENOMIC DNA]</scope>
    <source>
        <strain evidence="1">PRJEB14757</strain>
    </source>
</reference>
<dbReference type="InterPro" id="IPR008884">
    <property type="entry name" value="TylF_MeTrfase"/>
</dbReference>
<gene>
    <name evidence="1" type="ORF">MTBBW1_2510014</name>
</gene>
<keyword evidence="2" id="KW-1185">Reference proteome</keyword>
<dbReference type="Gene3D" id="3.40.50.150">
    <property type="entry name" value="Vaccinia Virus protein VP39"/>
    <property type="match status" value="1"/>
</dbReference>
<dbReference type="SUPFAM" id="SSF53335">
    <property type="entry name" value="S-adenosyl-L-methionine-dependent methyltransferases"/>
    <property type="match status" value="1"/>
</dbReference>
<dbReference type="OrthoDB" id="9799872at2"/>
<organism evidence="1 2">
    <name type="scientific">Desulfamplus magnetovallimortis</name>
    <dbReference type="NCBI Taxonomy" id="1246637"/>
    <lineage>
        <taxon>Bacteria</taxon>
        <taxon>Pseudomonadati</taxon>
        <taxon>Thermodesulfobacteriota</taxon>
        <taxon>Desulfobacteria</taxon>
        <taxon>Desulfobacterales</taxon>
        <taxon>Desulfobacteraceae</taxon>
        <taxon>Desulfamplus</taxon>
    </lineage>
</organism>
<dbReference type="Pfam" id="PF05711">
    <property type="entry name" value="TylF"/>
    <property type="match status" value="1"/>
</dbReference>
<dbReference type="GO" id="GO:0032259">
    <property type="term" value="P:methylation"/>
    <property type="evidence" value="ECO:0007669"/>
    <property type="project" value="UniProtKB-KW"/>
</dbReference>
<dbReference type="InterPro" id="IPR029063">
    <property type="entry name" value="SAM-dependent_MTases_sf"/>
</dbReference>
<dbReference type="STRING" id="1246637.MTBBW1_2510014"/>
<dbReference type="RefSeq" id="WP_080809509.1">
    <property type="nucleotide sequence ID" value="NZ_LT828568.1"/>
</dbReference>
<proteinExistence type="predicted"/>
<evidence type="ECO:0000313" key="2">
    <source>
        <dbReference type="Proteomes" id="UP000191931"/>
    </source>
</evidence>
<accession>A0A1W1HEP0</accession>
<protein>
    <submittedName>
        <fullName evidence="1">dTDP-6-deoxy-L-hexose 3-O-methyltransferase</fullName>
    </submittedName>
</protein>
<keyword evidence="1" id="KW-0489">Methyltransferase</keyword>
<evidence type="ECO:0000313" key="1">
    <source>
        <dbReference type="EMBL" id="SLM30896.1"/>
    </source>
</evidence>
<sequence>MAEKSVFGNKNFDLNIECRISEVFEKFNISPTEALKHFPVFSRRVDLRRFLAHYELFKLSADLPGDIVELGVFRGLSLMSFANFLEIFNCTNRRKRVIGFDTFKGFVNINNKDLSKKNDSDKQAGDFDASNYYECLKEAITIFDEDRFIPWKKRIELFKGDICKTIPAYIEKNPGLRISLLHFDCDLYDPTKIGLKELFPLVVKGGVVIFDEYGDVNWPGESEAVDEYLKDKSYVVKQFKWSPIPGGYLIK</sequence>
<dbReference type="EMBL" id="FWEV01000170">
    <property type="protein sequence ID" value="SLM30896.1"/>
    <property type="molecule type" value="Genomic_DNA"/>
</dbReference>
<dbReference type="GO" id="GO:0008168">
    <property type="term" value="F:methyltransferase activity"/>
    <property type="evidence" value="ECO:0007669"/>
    <property type="project" value="UniProtKB-KW"/>
</dbReference>